<organism evidence="2">
    <name type="scientific">Arundo donax</name>
    <name type="common">Giant reed</name>
    <name type="synonym">Donax arundinaceus</name>
    <dbReference type="NCBI Taxonomy" id="35708"/>
    <lineage>
        <taxon>Eukaryota</taxon>
        <taxon>Viridiplantae</taxon>
        <taxon>Streptophyta</taxon>
        <taxon>Embryophyta</taxon>
        <taxon>Tracheophyta</taxon>
        <taxon>Spermatophyta</taxon>
        <taxon>Magnoliopsida</taxon>
        <taxon>Liliopsida</taxon>
        <taxon>Poales</taxon>
        <taxon>Poaceae</taxon>
        <taxon>PACMAD clade</taxon>
        <taxon>Arundinoideae</taxon>
        <taxon>Arundineae</taxon>
        <taxon>Arundo</taxon>
    </lineage>
</organism>
<sequence length="48" mass="5222">MTRISSTLSAKARCTCSGRAGSPTTTSPETATRCLPWGSGLRSWSMWW</sequence>
<reference evidence="2" key="2">
    <citation type="journal article" date="2015" name="Data Brief">
        <title>Shoot transcriptome of the giant reed, Arundo donax.</title>
        <authorList>
            <person name="Barrero R.A."/>
            <person name="Guerrero F.D."/>
            <person name="Moolhuijzen P."/>
            <person name="Goolsby J.A."/>
            <person name="Tidwell J."/>
            <person name="Bellgard S.E."/>
            <person name="Bellgard M.I."/>
        </authorList>
    </citation>
    <scope>NUCLEOTIDE SEQUENCE</scope>
    <source>
        <tissue evidence="2">Shoot tissue taken approximately 20 cm above the soil surface</tissue>
    </source>
</reference>
<accession>A0A0A9G232</accession>
<dbReference type="EMBL" id="GBRH01178781">
    <property type="protein sequence ID" value="JAE19115.1"/>
    <property type="molecule type" value="Transcribed_RNA"/>
</dbReference>
<reference evidence="2" key="1">
    <citation type="submission" date="2014-09" db="EMBL/GenBank/DDBJ databases">
        <authorList>
            <person name="Magalhaes I.L.F."/>
            <person name="Oliveira U."/>
            <person name="Santos F.R."/>
            <person name="Vidigal T.H.D.A."/>
            <person name="Brescovit A.D."/>
            <person name="Santos A.J."/>
        </authorList>
    </citation>
    <scope>NUCLEOTIDE SEQUENCE</scope>
    <source>
        <tissue evidence="2">Shoot tissue taken approximately 20 cm above the soil surface</tissue>
    </source>
</reference>
<proteinExistence type="predicted"/>
<evidence type="ECO:0000313" key="2">
    <source>
        <dbReference type="EMBL" id="JAE19115.1"/>
    </source>
</evidence>
<dbReference type="AlphaFoldDB" id="A0A0A9G232"/>
<name>A0A0A9G232_ARUDO</name>
<evidence type="ECO:0000256" key="1">
    <source>
        <dbReference type="SAM" id="MobiDB-lite"/>
    </source>
</evidence>
<feature type="region of interest" description="Disordered" evidence="1">
    <location>
        <begin position="1"/>
        <end position="30"/>
    </location>
</feature>
<protein>
    <submittedName>
        <fullName evidence="2">Uncharacterized protein</fullName>
    </submittedName>
</protein>